<dbReference type="EMBL" id="CM017323">
    <property type="protein sequence ID" value="KAE8021500.1"/>
    <property type="molecule type" value="Genomic_DNA"/>
</dbReference>
<organism evidence="2 3">
    <name type="scientific">Carpinus fangiana</name>
    <dbReference type="NCBI Taxonomy" id="176857"/>
    <lineage>
        <taxon>Eukaryota</taxon>
        <taxon>Viridiplantae</taxon>
        <taxon>Streptophyta</taxon>
        <taxon>Embryophyta</taxon>
        <taxon>Tracheophyta</taxon>
        <taxon>Spermatophyta</taxon>
        <taxon>Magnoliopsida</taxon>
        <taxon>eudicotyledons</taxon>
        <taxon>Gunneridae</taxon>
        <taxon>Pentapetalae</taxon>
        <taxon>rosids</taxon>
        <taxon>fabids</taxon>
        <taxon>Fagales</taxon>
        <taxon>Betulaceae</taxon>
        <taxon>Carpinus</taxon>
    </lineage>
</organism>
<gene>
    <name evidence="2" type="ORF">FH972_007384</name>
</gene>
<protein>
    <submittedName>
        <fullName evidence="2">Uncharacterized protein</fullName>
    </submittedName>
</protein>
<dbReference type="Proteomes" id="UP000327013">
    <property type="component" value="Chromosome 3"/>
</dbReference>
<evidence type="ECO:0000256" key="1">
    <source>
        <dbReference type="SAM" id="Phobius"/>
    </source>
</evidence>
<accession>A0A5N6QX15</accession>
<feature type="transmembrane region" description="Helical" evidence="1">
    <location>
        <begin position="66"/>
        <end position="85"/>
    </location>
</feature>
<evidence type="ECO:0000313" key="3">
    <source>
        <dbReference type="Proteomes" id="UP000327013"/>
    </source>
</evidence>
<keyword evidence="1" id="KW-1133">Transmembrane helix</keyword>
<reference evidence="2 3" key="1">
    <citation type="submission" date="2019-06" db="EMBL/GenBank/DDBJ databases">
        <title>A chromosomal-level reference genome of Carpinus fangiana (Coryloideae, Betulaceae).</title>
        <authorList>
            <person name="Yang X."/>
            <person name="Wang Z."/>
            <person name="Zhang L."/>
            <person name="Hao G."/>
            <person name="Liu J."/>
            <person name="Yang Y."/>
        </authorList>
    </citation>
    <scope>NUCLEOTIDE SEQUENCE [LARGE SCALE GENOMIC DNA]</scope>
    <source>
        <strain evidence="2">Cfa_2016G</strain>
        <tissue evidence="2">Leaf</tissue>
    </source>
</reference>
<keyword evidence="1" id="KW-0812">Transmembrane</keyword>
<dbReference type="AlphaFoldDB" id="A0A5N6QX15"/>
<keyword evidence="1" id="KW-0472">Membrane</keyword>
<evidence type="ECO:0000313" key="2">
    <source>
        <dbReference type="EMBL" id="KAE8021500.1"/>
    </source>
</evidence>
<sequence>MASTTGKLRIRAIAESRPPPSIRNWVRRSSSRFRRAASSKVMKVLELEHFMGYVGRMWGHVSRKRWNVLFMHVGLSAVRYVFAVLSRHQDDIRPHHQNGGVGQPFRFF</sequence>
<keyword evidence="3" id="KW-1185">Reference proteome</keyword>
<name>A0A5N6QX15_9ROSI</name>
<proteinExistence type="predicted"/>